<sequence>MSFKNKFIEYKKITSFILCMLLITSPISLIGCTKNKDKVEENKVAADKNNTTDIKDKDKIPENKDQESGAKDNKSNAEEEETGKEEENTVKFVKHQLDKKIEPEFGTEWENSVNKKLSACIEGKGPDAEEEGIGKIYLKDLSSGEKWALEVVAGENQNSPKSIEWIDDENIISIVGLGYGTVALGGNVYKINTKTGKTTLLYDTKNSRKQVISAKKVENKLELQILVYDDEELMKNHTEKMVIDLK</sequence>
<accession>A0ABT4CR40</accession>
<dbReference type="InterPro" id="IPR028102">
    <property type="entry name" value="DUF4652"/>
</dbReference>
<feature type="compositionally biased region" description="Basic and acidic residues" evidence="1">
    <location>
        <begin position="53"/>
        <end position="77"/>
    </location>
</feature>
<dbReference type="RefSeq" id="WP_268050372.1">
    <property type="nucleotide sequence ID" value="NZ_JAPQES010000004.1"/>
</dbReference>
<evidence type="ECO:0000313" key="3">
    <source>
        <dbReference type="Proteomes" id="UP001079657"/>
    </source>
</evidence>
<proteinExistence type="predicted"/>
<dbReference type="Proteomes" id="UP001079657">
    <property type="component" value="Unassembled WGS sequence"/>
</dbReference>
<protein>
    <submittedName>
        <fullName evidence="2">DUF4652 domain-containing protein</fullName>
    </submittedName>
</protein>
<dbReference type="Gene3D" id="2.40.128.660">
    <property type="entry name" value="Uncharacterised protein PF15525, DUF4652"/>
    <property type="match status" value="1"/>
</dbReference>
<dbReference type="EMBL" id="JAPQES010000004">
    <property type="protein sequence ID" value="MCY6371512.1"/>
    <property type="molecule type" value="Genomic_DNA"/>
</dbReference>
<dbReference type="Pfam" id="PF15525">
    <property type="entry name" value="DUF4652"/>
    <property type="match status" value="1"/>
</dbReference>
<gene>
    <name evidence="2" type="ORF">OXH55_12760</name>
</gene>
<feature type="region of interest" description="Disordered" evidence="1">
    <location>
        <begin position="41"/>
        <end position="89"/>
    </location>
</feature>
<reference evidence="2" key="1">
    <citation type="submission" date="2022-12" db="EMBL/GenBank/DDBJ databases">
        <authorList>
            <person name="Wang J."/>
        </authorList>
    </citation>
    <scope>NUCLEOTIDE SEQUENCE</scope>
    <source>
        <strain evidence="2">HY-42-06</strain>
    </source>
</reference>
<organism evidence="2 3">
    <name type="scientific">Clostridium ganghwense</name>
    <dbReference type="NCBI Taxonomy" id="312089"/>
    <lineage>
        <taxon>Bacteria</taxon>
        <taxon>Bacillati</taxon>
        <taxon>Bacillota</taxon>
        <taxon>Clostridia</taxon>
        <taxon>Eubacteriales</taxon>
        <taxon>Clostridiaceae</taxon>
        <taxon>Clostridium</taxon>
    </lineage>
</organism>
<dbReference type="PROSITE" id="PS51257">
    <property type="entry name" value="PROKAR_LIPOPROTEIN"/>
    <property type="match status" value="1"/>
</dbReference>
<evidence type="ECO:0000256" key="1">
    <source>
        <dbReference type="SAM" id="MobiDB-lite"/>
    </source>
</evidence>
<name>A0ABT4CR40_9CLOT</name>
<keyword evidence="3" id="KW-1185">Reference proteome</keyword>
<comment type="caution">
    <text evidence="2">The sequence shown here is derived from an EMBL/GenBank/DDBJ whole genome shotgun (WGS) entry which is preliminary data.</text>
</comment>
<evidence type="ECO:0000313" key="2">
    <source>
        <dbReference type="EMBL" id="MCY6371512.1"/>
    </source>
</evidence>